<dbReference type="InterPro" id="IPR046450">
    <property type="entry name" value="PA_dom_sf"/>
</dbReference>
<evidence type="ECO:0000256" key="1">
    <source>
        <dbReference type="ARBA" id="ARBA00011073"/>
    </source>
</evidence>
<dbReference type="InterPro" id="IPR050131">
    <property type="entry name" value="Peptidase_S8_subtilisin-like"/>
</dbReference>
<organism evidence="14 15">
    <name type="scientific">Ambispora leptoticha</name>
    <dbReference type="NCBI Taxonomy" id="144679"/>
    <lineage>
        <taxon>Eukaryota</taxon>
        <taxon>Fungi</taxon>
        <taxon>Fungi incertae sedis</taxon>
        <taxon>Mucoromycota</taxon>
        <taxon>Glomeromycotina</taxon>
        <taxon>Glomeromycetes</taxon>
        <taxon>Archaeosporales</taxon>
        <taxon>Ambisporaceae</taxon>
        <taxon>Ambispora</taxon>
    </lineage>
</organism>
<comment type="similarity">
    <text evidence="1 9 10">Belongs to the peptidase S8 family.</text>
</comment>
<keyword evidence="2" id="KW-0134">Cell wall</keyword>
<keyword evidence="15" id="KW-1185">Reference proteome</keyword>
<keyword evidence="5" id="KW-0732">Signal</keyword>
<feature type="domain" description="C5a peptidase/Subtilisin-like protease SBT2-like Fn3-like" evidence="13">
    <location>
        <begin position="626"/>
        <end position="740"/>
    </location>
</feature>
<dbReference type="SUPFAM" id="SSF52025">
    <property type="entry name" value="PA domain"/>
    <property type="match status" value="1"/>
</dbReference>
<evidence type="ECO:0000256" key="8">
    <source>
        <dbReference type="PIRSR" id="PIRSR615500-1"/>
    </source>
</evidence>
<feature type="domain" description="Peptidase S8/S53" evidence="11">
    <location>
        <begin position="176"/>
        <end position="592"/>
    </location>
</feature>
<dbReference type="Pfam" id="PF00082">
    <property type="entry name" value="Peptidase_S8"/>
    <property type="match status" value="1"/>
</dbReference>
<dbReference type="CDD" id="cd07489">
    <property type="entry name" value="Peptidases_S8_5"/>
    <property type="match status" value="1"/>
</dbReference>
<evidence type="ECO:0000256" key="3">
    <source>
        <dbReference type="ARBA" id="ARBA00022525"/>
    </source>
</evidence>
<evidence type="ECO:0000256" key="6">
    <source>
        <dbReference type="ARBA" id="ARBA00022801"/>
    </source>
</evidence>
<dbReference type="PANTHER" id="PTHR43806">
    <property type="entry name" value="PEPTIDASE S8"/>
    <property type="match status" value="1"/>
</dbReference>
<evidence type="ECO:0000259" key="13">
    <source>
        <dbReference type="Pfam" id="PF06280"/>
    </source>
</evidence>
<evidence type="ECO:0000256" key="2">
    <source>
        <dbReference type="ARBA" id="ARBA00022512"/>
    </source>
</evidence>
<dbReference type="PROSITE" id="PS00138">
    <property type="entry name" value="SUBTILASE_SER"/>
    <property type="match status" value="1"/>
</dbReference>
<dbReference type="GO" id="GO:0006508">
    <property type="term" value="P:proteolysis"/>
    <property type="evidence" value="ECO:0007669"/>
    <property type="project" value="UniProtKB-KW"/>
</dbReference>
<dbReference type="SUPFAM" id="SSF52743">
    <property type="entry name" value="Subtilisin-like"/>
    <property type="match status" value="1"/>
</dbReference>
<evidence type="ECO:0000256" key="10">
    <source>
        <dbReference type="RuleBase" id="RU003355"/>
    </source>
</evidence>
<dbReference type="InterPro" id="IPR022398">
    <property type="entry name" value="Peptidase_S8_His-AS"/>
</dbReference>
<dbReference type="InterPro" id="IPR023827">
    <property type="entry name" value="Peptidase_S8_Asp-AS"/>
</dbReference>
<feature type="active site" description="Charge relay system" evidence="8 9">
    <location>
        <position position="185"/>
    </location>
</feature>
<dbReference type="Gene3D" id="2.60.40.1710">
    <property type="entry name" value="Subtilisin-like superfamily"/>
    <property type="match status" value="1"/>
</dbReference>
<evidence type="ECO:0000256" key="5">
    <source>
        <dbReference type="ARBA" id="ARBA00022729"/>
    </source>
</evidence>
<dbReference type="InterPro" id="IPR023828">
    <property type="entry name" value="Peptidase_S8_Ser-AS"/>
</dbReference>
<feature type="active site" description="Charge relay system" evidence="8 9">
    <location>
        <position position="549"/>
    </location>
</feature>
<evidence type="ECO:0000313" key="15">
    <source>
        <dbReference type="Proteomes" id="UP000789508"/>
    </source>
</evidence>
<evidence type="ECO:0000259" key="11">
    <source>
        <dbReference type="Pfam" id="PF00082"/>
    </source>
</evidence>
<dbReference type="InterPro" id="IPR015500">
    <property type="entry name" value="Peptidase_S8_subtilisin-rel"/>
</dbReference>
<gene>
    <name evidence="14" type="ORF">ALEPTO_LOCUS9037</name>
</gene>
<dbReference type="Pfam" id="PF06280">
    <property type="entry name" value="fn3_5"/>
    <property type="match status" value="1"/>
</dbReference>
<protein>
    <submittedName>
        <fullName evidence="14">13388_t:CDS:1</fullName>
    </submittedName>
</protein>
<dbReference type="PANTHER" id="PTHR43806:SF66">
    <property type="entry name" value="SERIN ENDOPEPTIDASE"/>
    <property type="match status" value="1"/>
</dbReference>
<feature type="non-terminal residue" evidence="14">
    <location>
        <position position="938"/>
    </location>
</feature>
<comment type="caution">
    <text evidence="14">The sequence shown here is derived from an EMBL/GenBank/DDBJ whole genome shotgun (WGS) entry which is preliminary data.</text>
</comment>
<keyword evidence="3" id="KW-0964">Secreted</keyword>
<dbReference type="InterPro" id="IPR000209">
    <property type="entry name" value="Peptidase_S8/S53_dom"/>
</dbReference>
<dbReference type="Proteomes" id="UP000789508">
    <property type="component" value="Unassembled WGS sequence"/>
</dbReference>
<dbReference type="InterPro" id="IPR034187">
    <property type="entry name" value="Peptidases_S8_5"/>
</dbReference>
<sequence>MRKHFRHTLLLKITTLLLYSTILLSAVSATKLNIGPLDLSMHLPQTYFVVYDKTAMHNTSNPTGANFTNYVDMEGNGVSSCVQNFLEHIEFSGVNFKLRYSLEKLLDCVSITVSHQDDLERLNNMTIVKKIWPVSILEQPKVSLNAINDSKGSPSNLPIDELTGVAQVRAGTKYSGKNIKVGIIDTGIDYTHPAFGNCFKTKGCKIQFGYDFVGDAFNGSNTPHGDNDPLDQCNGHGTHVAGILAAEDKANNFTGVAPGVTLGIYRIFGCNGTTTNDLLVKAMERASDDGMDIINFSVGVLGAGGWAESPEAVATENTIAKGIIVVAVTGNNGNDQAIFKAASPGVALNAISVASVDNTKIQLYYLLISSSPEKKIGYWTPNNTRFNISGNSEIVATSNNTKVIDDACNAQPANLTGKIALIRRGGCTFIQKSINAQAAGAIGILFYDNVISTIFPPIINSSVTIPVALTYPMSGEFIFNQIQNKNVTITFPNDTFVFSNPTGGKISSFSSLGPSNEMDIKPEIAAPGGAINSTYPVKLGSYRVTSGTSMAAPYVAGCVAVIFEAKGKMSAVETKKLFMNTAHPVEIPSSSNKNVPHTSIVQQGAGLINLLDALSSTISISPYKLSLNDTENYKALNTLTIKNSGKKNVKFTVSHVGAQAVNGYNFTESFAPQEQPVFQDSFAEVNISESSIELGPGQSKSIKVVIKPPSDLDNGSYFLFSGFILFSDITSNKSYSVPYMGMKGILKTLPILDTASGTPFIQTAHLDVYRARNENVTFTLQSNDTPTLIVLLAEGTRILAVDVVPANTTVQSKVGKPNVSSLVPAEKSKRSPGRLYRRIPGVDKTPNIETEQPEITPSDIQVNRDLVPDSLGKIAIDGVQYYVSRTLCNEPILIPWEGKIDTVDGRRNVELPNGSYRLVVSVLKLFGEEKRKSDWEIW</sequence>
<dbReference type="PROSITE" id="PS00136">
    <property type="entry name" value="SUBTILASE_ASP"/>
    <property type="match status" value="1"/>
</dbReference>
<dbReference type="PROSITE" id="PS00137">
    <property type="entry name" value="SUBTILASE_HIS"/>
    <property type="match status" value="1"/>
</dbReference>
<dbReference type="GO" id="GO:0005615">
    <property type="term" value="C:extracellular space"/>
    <property type="evidence" value="ECO:0007669"/>
    <property type="project" value="TreeGrafter"/>
</dbReference>
<dbReference type="PROSITE" id="PS51892">
    <property type="entry name" value="SUBTILASE"/>
    <property type="match status" value="1"/>
</dbReference>
<dbReference type="AlphaFoldDB" id="A0A9N9GQN0"/>
<feature type="active site" description="Charge relay system" evidence="8 9">
    <location>
        <position position="236"/>
    </location>
</feature>
<keyword evidence="7 9" id="KW-0720">Serine protease</keyword>
<evidence type="ECO:0000313" key="14">
    <source>
        <dbReference type="EMBL" id="CAG8622827.1"/>
    </source>
</evidence>
<dbReference type="Gene3D" id="3.40.50.200">
    <property type="entry name" value="Peptidase S8/S53 domain"/>
    <property type="match status" value="1"/>
</dbReference>
<dbReference type="GO" id="GO:0016020">
    <property type="term" value="C:membrane"/>
    <property type="evidence" value="ECO:0007669"/>
    <property type="project" value="InterPro"/>
</dbReference>
<evidence type="ECO:0000256" key="7">
    <source>
        <dbReference type="ARBA" id="ARBA00022825"/>
    </source>
</evidence>
<dbReference type="InterPro" id="IPR003137">
    <property type="entry name" value="PA_domain"/>
</dbReference>
<reference evidence="14" key="1">
    <citation type="submission" date="2021-06" db="EMBL/GenBank/DDBJ databases">
        <authorList>
            <person name="Kallberg Y."/>
            <person name="Tangrot J."/>
            <person name="Rosling A."/>
        </authorList>
    </citation>
    <scope>NUCLEOTIDE SEQUENCE</scope>
    <source>
        <strain evidence="14">FL130A</strain>
    </source>
</reference>
<dbReference type="InterPro" id="IPR010435">
    <property type="entry name" value="C5a/SBT2-like_Fn3"/>
</dbReference>
<name>A0A9N9GQN0_9GLOM</name>
<dbReference type="InterPro" id="IPR036852">
    <property type="entry name" value="Peptidase_S8/S53_dom_sf"/>
</dbReference>
<evidence type="ECO:0000256" key="4">
    <source>
        <dbReference type="ARBA" id="ARBA00022670"/>
    </source>
</evidence>
<evidence type="ECO:0000259" key="12">
    <source>
        <dbReference type="Pfam" id="PF02225"/>
    </source>
</evidence>
<dbReference type="Pfam" id="PF02225">
    <property type="entry name" value="PA"/>
    <property type="match status" value="1"/>
</dbReference>
<keyword evidence="6 9" id="KW-0378">Hydrolase</keyword>
<dbReference type="Gene3D" id="3.50.30.30">
    <property type="match status" value="1"/>
</dbReference>
<accession>A0A9N9GQN0</accession>
<feature type="domain" description="PA" evidence="12">
    <location>
        <begin position="405"/>
        <end position="468"/>
    </location>
</feature>
<evidence type="ECO:0000256" key="9">
    <source>
        <dbReference type="PROSITE-ProRule" id="PRU01240"/>
    </source>
</evidence>
<dbReference type="EMBL" id="CAJVPS010006213">
    <property type="protein sequence ID" value="CAG8622827.1"/>
    <property type="molecule type" value="Genomic_DNA"/>
</dbReference>
<proteinExistence type="inferred from homology"/>
<dbReference type="GO" id="GO:0004252">
    <property type="term" value="F:serine-type endopeptidase activity"/>
    <property type="evidence" value="ECO:0007669"/>
    <property type="project" value="UniProtKB-UniRule"/>
</dbReference>
<dbReference type="PRINTS" id="PR00723">
    <property type="entry name" value="SUBTILISIN"/>
</dbReference>
<keyword evidence="4 9" id="KW-0645">Protease</keyword>
<dbReference type="OrthoDB" id="206201at2759"/>